<dbReference type="AlphaFoldDB" id="A0AAD4KRC0"/>
<evidence type="ECO:0000313" key="8">
    <source>
        <dbReference type="Proteomes" id="UP001201262"/>
    </source>
</evidence>
<dbReference type="InterPro" id="IPR008758">
    <property type="entry name" value="Peptidase_S28"/>
</dbReference>
<comment type="caution">
    <text evidence="7">The sequence shown here is derived from an EMBL/GenBank/DDBJ whole genome shotgun (WGS) entry which is preliminary data.</text>
</comment>
<dbReference type="PANTHER" id="PTHR11010:SF23">
    <property type="entry name" value="SERINE PEPTIDASE"/>
    <property type="match status" value="1"/>
</dbReference>
<dbReference type="SUPFAM" id="SSF53474">
    <property type="entry name" value="alpha/beta-Hydrolases"/>
    <property type="match status" value="1"/>
</dbReference>
<dbReference type="Gene3D" id="3.40.50.1820">
    <property type="entry name" value="alpha/beta hydrolase"/>
    <property type="match status" value="2"/>
</dbReference>
<evidence type="ECO:0000256" key="6">
    <source>
        <dbReference type="SAM" id="SignalP"/>
    </source>
</evidence>
<keyword evidence="8" id="KW-1185">Reference proteome</keyword>
<evidence type="ECO:0000256" key="2">
    <source>
        <dbReference type="ARBA" id="ARBA00022670"/>
    </source>
</evidence>
<dbReference type="Pfam" id="PF05577">
    <property type="entry name" value="Peptidase_S28"/>
    <property type="match status" value="2"/>
</dbReference>
<keyword evidence="3 6" id="KW-0732">Signal</keyword>
<gene>
    <name evidence="7" type="ORF">BGW36DRAFT_454936</name>
</gene>
<dbReference type="GeneID" id="70252204"/>
<keyword evidence="2" id="KW-0645">Protease</keyword>
<evidence type="ECO:0000256" key="5">
    <source>
        <dbReference type="ARBA" id="ARBA00023180"/>
    </source>
</evidence>
<keyword evidence="4" id="KW-0378">Hydrolase</keyword>
<dbReference type="Proteomes" id="UP001201262">
    <property type="component" value="Unassembled WGS sequence"/>
</dbReference>
<dbReference type="GO" id="GO:0006508">
    <property type="term" value="P:proteolysis"/>
    <property type="evidence" value="ECO:0007669"/>
    <property type="project" value="UniProtKB-KW"/>
</dbReference>
<proteinExistence type="inferred from homology"/>
<evidence type="ECO:0000313" key="7">
    <source>
        <dbReference type="EMBL" id="KAH8694319.1"/>
    </source>
</evidence>
<dbReference type="PANTHER" id="PTHR11010">
    <property type="entry name" value="PROTEASE S28 PRO-X CARBOXYPEPTIDASE-RELATED"/>
    <property type="match status" value="1"/>
</dbReference>
<dbReference type="GO" id="GO:0070008">
    <property type="term" value="F:serine-type exopeptidase activity"/>
    <property type="evidence" value="ECO:0007669"/>
    <property type="project" value="InterPro"/>
</dbReference>
<dbReference type="RefSeq" id="XP_046069989.1">
    <property type="nucleotide sequence ID" value="XM_046221917.1"/>
</dbReference>
<accession>A0AAD4KRC0</accession>
<reference evidence="7" key="1">
    <citation type="submission" date="2021-12" db="EMBL/GenBank/DDBJ databases">
        <title>Convergent genome expansion in fungi linked to evolution of root-endophyte symbiosis.</title>
        <authorList>
            <consortium name="DOE Joint Genome Institute"/>
            <person name="Ke Y.-H."/>
            <person name="Bonito G."/>
            <person name="Liao H.-L."/>
            <person name="Looney B."/>
            <person name="Rojas-Flechas A."/>
            <person name="Nash J."/>
            <person name="Hameed K."/>
            <person name="Schadt C."/>
            <person name="Martin F."/>
            <person name="Crous P.W."/>
            <person name="Miettinen O."/>
            <person name="Magnuson J.K."/>
            <person name="Labbe J."/>
            <person name="Jacobson D."/>
            <person name="Doktycz M.J."/>
            <person name="Veneault-Fourrey C."/>
            <person name="Kuo A."/>
            <person name="Mondo S."/>
            <person name="Calhoun S."/>
            <person name="Riley R."/>
            <person name="Ohm R."/>
            <person name="LaButti K."/>
            <person name="Andreopoulos B."/>
            <person name="Pangilinan J."/>
            <person name="Nolan M."/>
            <person name="Tritt A."/>
            <person name="Clum A."/>
            <person name="Lipzen A."/>
            <person name="Daum C."/>
            <person name="Barry K."/>
            <person name="Grigoriev I.V."/>
            <person name="Vilgalys R."/>
        </authorList>
    </citation>
    <scope>NUCLEOTIDE SEQUENCE</scope>
    <source>
        <strain evidence="7">PMI_201</strain>
    </source>
</reference>
<comment type="similarity">
    <text evidence="1">Belongs to the peptidase S28 family.</text>
</comment>
<name>A0AAD4KRC0_9EURO</name>
<organism evidence="7 8">
    <name type="scientific">Talaromyces proteolyticus</name>
    <dbReference type="NCBI Taxonomy" id="1131652"/>
    <lineage>
        <taxon>Eukaryota</taxon>
        <taxon>Fungi</taxon>
        <taxon>Dikarya</taxon>
        <taxon>Ascomycota</taxon>
        <taxon>Pezizomycotina</taxon>
        <taxon>Eurotiomycetes</taxon>
        <taxon>Eurotiomycetidae</taxon>
        <taxon>Eurotiales</taxon>
        <taxon>Trichocomaceae</taxon>
        <taxon>Talaromyces</taxon>
        <taxon>Talaromyces sect. Bacilispori</taxon>
    </lineage>
</organism>
<protein>
    <submittedName>
        <fullName evidence="7">Serine peptidase</fullName>
    </submittedName>
</protein>
<keyword evidence="5" id="KW-0325">Glycoprotein</keyword>
<dbReference type="InterPro" id="IPR029058">
    <property type="entry name" value="AB_hydrolase_fold"/>
</dbReference>
<feature type="signal peptide" evidence="6">
    <location>
        <begin position="1"/>
        <end position="20"/>
    </location>
</feature>
<evidence type="ECO:0000256" key="1">
    <source>
        <dbReference type="ARBA" id="ARBA00011079"/>
    </source>
</evidence>
<sequence length="543" mass="60328">MLSILSLATICASWTSVATALPKIPLAREALSDDVNLGSSFFTQLLDHDHPELGTFSQRWWWNDQYWKGPGSPIGESDASKNTGYLTNETLSGLYAQEMGGAVLMLEHRYYGESSPVQELTPKTMQHLTFKNALADTVNFAKNVKLPFDKTTGSSPENAPWILVGGSYSGAQAGWTAATLPGTFWAYHASSAPVEAIWDYWQYFVPIQERLPKNCSTDLVNVIDYIDSVLLGSDEAAKLSLKNKFQLGDLHDDDFAQAIASGGPSYGQSTTWDESAALYSFCDYIEVWNMKCQSLNSPRLTVSQNVYASPPANASAHGVGVQKALAGYAQWWNFIFPGSCASRGYWSSNYTTECYNSYNSSNPWYADKTIGNRANKQWEWLCCNEPFGAWHNGAPKGTKSIVSRLVTSDYSVRTCGTYFQPDDGYTYASAKGKRSDAVNAWSKGWFGTTERVIWTQGQYDPWREETVSSDFRPGGPLSSSDPNPIFVMENASHCYDLLLENARSNAGIQQVVNEAIKQMKTWIAEFKPNGNGTSIVRRRLRQY</sequence>
<dbReference type="GO" id="GO:0008239">
    <property type="term" value="F:dipeptidyl-peptidase activity"/>
    <property type="evidence" value="ECO:0007669"/>
    <property type="project" value="TreeGrafter"/>
</dbReference>
<dbReference type="EMBL" id="JAJTJA010000009">
    <property type="protein sequence ID" value="KAH8694319.1"/>
    <property type="molecule type" value="Genomic_DNA"/>
</dbReference>
<evidence type="ECO:0000256" key="4">
    <source>
        <dbReference type="ARBA" id="ARBA00022801"/>
    </source>
</evidence>
<evidence type="ECO:0000256" key="3">
    <source>
        <dbReference type="ARBA" id="ARBA00022729"/>
    </source>
</evidence>
<feature type="chain" id="PRO_5042007188" evidence="6">
    <location>
        <begin position="21"/>
        <end position="543"/>
    </location>
</feature>